<dbReference type="InterPro" id="IPR013655">
    <property type="entry name" value="PAS_fold_3"/>
</dbReference>
<evidence type="ECO:0000256" key="3">
    <source>
        <dbReference type="ARBA" id="ARBA00022553"/>
    </source>
</evidence>
<dbReference type="InterPro" id="IPR035965">
    <property type="entry name" value="PAS-like_dom_sf"/>
</dbReference>
<reference evidence="10 11" key="1">
    <citation type="submission" date="2019-02" db="EMBL/GenBank/DDBJ databases">
        <title>Isolation and identification of novel species under the genus Muribaculum.</title>
        <authorList>
            <person name="Miyake S."/>
            <person name="Ding Y."/>
            <person name="Low A."/>
            <person name="Soh M."/>
            <person name="Seedorf H."/>
        </authorList>
    </citation>
    <scope>NUCLEOTIDE SEQUENCE [LARGE SCALE GENOMIC DNA]</scope>
    <source>
        <strain evidence="10 11">TLL-A4</strain>
    </source>
</reference>
<evidence type="ECO:0000313" key="10">
    <source>
        <dbReference type="EMBL" id="QCD36883.1"/>
    </source>
</evidence>
<dbReference type="SUPFAM" id="SSF55874">
    <property type="entry name" value="ATPase domain of HSP90 chaperone/DNA topoisomerase II/histidine kinase"/>
    <property type="match status" value="1"/>
</dbReference>
<dbReference type="CDD" id="cd16922">
    <property type="entry name" value="HATPase_EvgS-ArcB-TorS-like"/>
    <property type="match status" value="1"/>
</dbReference>
<keyword evidence="7" id="KW-1133">Transmembrane helix</keyword>
<keyword evidence="6" id="KW-0902">Two-component regulatory system</keyword>
<dbReference type="Gene3D" id="1.10.287.130">
    <property type="match status" value="1"/>
</dbReference>
<comment type="catalytic activity">
    <reaction evidence="1">
        <text>ATP + protein L-histidine = ADP + protein N-phospho-L-histidine.</text>
        <dbReference type="EC" id="2.7.13.3"/>
    </reaction>
</comment>
<feature type="transmembrane region" description="Helical" evidence="7">
    <location>
        <begin position="361"/>
        <end position="385"/>
    </location>
</feature>
<keyword evidence="5 10" id="KW-0418">Kinase</keyword>
<dbReference type="SMART" id="SM00387">
    <property type="entry name" value="HATPase_c"/>
    <property type="match status" value="1"/>
</dbReference>
<dbReference type="FunFam" id="3.30.565.10:FF:000006">
    <property type="entry name" value="Sensor histidine kinase WalK"/>
    <property type="match status" value="1"/>
</dbReference>
<dbReference type="InterPro" id="IPR003661">
    <property type="entry name" value="HisK_dim/P_dom"/>
</dbReference>
<dbReference type="PANTHER" id="PTHR43711">
    <property type="entry name" value="TWO-COMPONENT HISTIDINE KINASE"/>
    <property type="match status" value="1"/>
</dbReference>
<dbReference type="SUPFAM" id="SSF55785">
    <property type="entry name" value="PYP-like sensor domain (PAS domain)"/>
    <property type="match status" value="1"/>
</dbReference>
<dbReference type="SUPFAM" id="SSF47384">
    <property type="entry name" value="Homodimeric domain of signal transducing histidine kinase"/>
    <property type="match status" value="1"/>
</dbReference>
<dbReference type="InterPro" id="IPR036097">
    <property type="entry name" value="HisK_dim/P_sf"/>
</dbReference>
<evidence type="ECO:0000256" key="5">
    <source>
        <dbReference type="ARBA" id="ARBA00022777"/>
    </source>
</evidence>
<accession>A0A4P7VRD9</accession>
<evidence type="ECO:0000259" key="8">
    <source>
        <dbReference type="PROSITE" id="PS50109"/>
    </source>
</evidence>
<dbReference type="Pfam" id="PF08447">
    <property type="entry name" value="PAS_3"/>
    <property type="match status" value="1"/>
</dbReference>
<gene>
    <name evidence="10" type="ORF">E7746_13850</name>
</gene>
<feature type="domain" description="PAC" evidence="9">
    <location>
        <begin position="600"/>
        <end position="656"/>
    </location>
</feature>
<dbReference type="InterPro" id="IPR000700">
    <property type="entry name" value="PAS-assoc_C"/>
</dbReference>
<evidence type="ECO:0000256" key="4">
    <source>
        <dbReference type="ARBA" id="ARBA00022679"/>
    </source>
</evidence>
<keyword evidence="7" id="KW-0812">Transmembrane</keyword>
<sequence>MIKKIVLLIGMCLLSLQLFALEGKRLLILNSYNEGAPWAQEIINPIMREVSNRDGFQAVEVVHLNSTLIHNDKDFDNMSRGIFDRFVDRKPDYLVLVGDFAFTLRDSIVERWGDVPMLLVVQSEQYGMRDYYYTYIDENEEMNPDRLYPLESIHDDYNFSIVVTPNLYKETVDMMAYMFPDMNKLVFVADALYQNRQLNQQLREYLSKEYPDMDYEWLVANEENSRALQQYLNNTDHNIGMLLSTWFFERMTVHGHPQLIAGEARMISGAHRPVFGLRAAYLNYGITGGYFPSPDEMQKKIHAGLLDLISGKDMRKVPFRKVADSYPIVNYNHLMRDGIPESSCQPGTVFMNRPKSAWELYHTYIIAGGIVLLAIMAVIVARVMFQNRRIAMLRAHERLLNNMPVGFSQAKVVRGNDGNVVDIEYHGGNAMFRELLKKNALPGKPDKLFDADFIAKIVDRLLHRRRSVRFSYNFPYTDATYEFLISIGSEVNKVVDDVNVFAVDITEKCNAERDLREFAHKLDVTMNVAHIIPWRWDIRKHKIMCEAMRMLRRSHYNVTAMAEDVRVINEEDYLSCIHPDDMERVCDVYRRFVEGRLEYIKMEYRFIRRKPKCDMVEWIEVCAAVTERDDNGMPTVLIGSMLLITERKRQEEMLIAARERAAEADKLKMAFLANMSHEIRTPLNAIVGFSNLLAKTVDVDKKQRFINIINKNNQLLLKLIGDVLDMAKVESNTLDFNFRPTDLNHLIQEVDSTMRIKLSNDVMLNYVLGAPDCIIDTDPDRLNQVLMNLLNNAAKFTTKGSITFGYELRDDEIYFYVRDTGIGIPDQDAERLFSRFTKLNNFIPGTGLGLSISKSIVEMLGGSIGVKSAGHNRGSIFWFTIPNKQVSAMSEINEIYFREVN</sequence>
<proteinExistence type="predicted"/>
<keyword evidence="7" id="KW-0472">Membrane</keyword>
<keyword evidence="4" id="KW-0808">Transferase</keyword>
<evidence type="ECO:0000256" key="6">
    <source>
        <dbReference type="ARBA" id="ARBA00023012"/>
    </source>
</evidence>
<evidence type="ECO:0000313" key="11">
    <source>
        <dbReference type="Proteomes" id="UP000297031"/>
    </source>
</evidence>
<dbReference type="PRINTS" id="PR00344">
    <property type="entry name" value="BCTRLSENSOR"/>
</dbReference>
<dbReference type="EMBL" id="CP039393">
    <property type="protein sequence ID" value="QCD36883.1"/>
    <property type="molecule type" value="Genomic_DNA"/>
</dbReference>
<dbReference type="InterPro" id="IPR050736">
    <property type="entry name" value="Sensor_HK_Regulatory"/>
</dbReference>
<feature type="domain" description="Histidine kinase" evidence="8">
    <location>
        <begin position="674"/>
        <end position="885"/>
    </location>
</feature>
<dbReference type="Pfam" id="PF00512">
    <property type="entry name" value="HisKA"/>
    <property type="match status" value="1"/>
</dbReference>
<dbReference type="OrthoDB" id="9796457at2"/>
<dbReference type="SMART" id="SM00388">
    <property type="entry name" value="HisKA"/>
    <property type="match status" value="1"/>
</dbReference>
<dbReference type="PANTHER" id="PTHR43711:SF31">
    <property type="entry name" value="HISTIDINE KINASE"/>
    <property type="match status" value="1"/>
</dbReference>
<name>A0A4P7VRD9_9BACT</name>
<dbReference type="PROSITE" id="PS50109">
    <property type="entry name" value="HIS_KIN"/>
    <property type="match status" value="1"/>
</dbReference>
<organism evidence="10 11">
    <name type="scientific">Muribaculum gordoncarteri</name>
    <dbReference type="NCBI Taxonomy" id="2530390"/>
    <lineage>
        <taxon>Bacteria</taxon>
        <taxon>Pseudomonadati</taxon>
        <taxon>Bacteroidota</taxon>
        <taxon>Bacteroidia</taxon>
        <taxon>Bacteroidales</taxon>
        <taxon>Muribaculaceae</taxon>
        <taxon>Muribaculum</taxon>
    </lineage>
</organism>
<evidence type="ECO:0000256" key="1">
    <source>
        <dbReference type="ARBA" id="ARBA00000085"/>
    </source>
</evidence>
<dbReference type="Gene3D" id="3.30.450.20">
    <property type="entry name" value="PAS domain"/>
    <property type="match status" value="1"/>
</dbReference>
<dbReference type="InterPro" id="IPR003594">
    <property type="entry name" value="HATPase_dom"/>
</dbReference>
<dbReference type="EC" id="2.7.13.3" evidence="2"/>
<keyword evidence="11" id="KW-1185">Reference proteome</keyword>
<dbReference type="InterPro" id="IPR036890">
    <property type="entry name" value="HATPase_C_sf"/>
</dbReference>
<dbReference type="RefSeq" id="WP_136411191.1">
    <property type="nucleotide sequence ID" value="NZ_CP039393.1"/>
</dbReference>
<dbReference type="InterPro" id="IPR004358">
    <property type="entry name" value="Sig_transdc_His_kin-like_C"/>
</dbReference>
<dbReference type="Gene3D" id="3.30.565.10">
    <property type="entry name" value="Histidine kinase-like ATPase, C-terminal domain"/>
    <property type="match status" value="1"/>
</dbReference>
<evidence type="ECO:0000256" key="7">
    <source>
        <dbReference type="SAM" id="Phobius"/>
    </source>
</evidence>
<dbReference type="AlphaFoldDB" id="A0A4P7VRD9"/>
<dbReference type="KEGG" id="mgod:E7746_13850"/>
<dbReference type="Pfam" id="PF02518">
    <property type="entry name" value="HATPase_c"/>
    <property type="match status" value="1"/>
</dbReference>
<evidence type="ECO:0000256" key="2">
    <source>
        <dbReference type="ARBA" id="ARBA00012438"/>
    </source>
</evidence>
<dbReference type="Proteomes" id="UP000297031">
    <property type="component" value="Chromosome"/>
</dbReference>
<protein>
    <recommendedName>
        <fullName evidence="2">histidine kinase</fullName>
        <ecNumber evidence="2">2.7.13.3</ecNumber>
    </recommendedName>
</protein>
<keyword evidence="3" id="KW-0597">Phosphoprotein</keyword>
<dbReference type="InterPro" id="IPR005467">
    <property type="entry name" value="His_kinase_dom"/>
</dbReference>
<dbReference type="PROSITE" id="PS50113">
    <property type="entry name" value="PAC"/>
    <property type="match status" value="1"/>
</dbReference>
<evidence type="ECO:0000259" key="9">
    <source>
        <dbReference type="PROSITE" id="PS50113"/>
    </source>
</evidence>
<dbReference type="CDD" id="cd00082">
    <property type="entry name" value="HisKA"/>
    <property type="match status" value="1"/>
</dbReference>
<dbReference type="GO" id="GO:0000155">
    <property type="term" value="F:phosphorelay sensor kinase activity"/>
    <property type="evidence" value="ECO:0007669"/>
    <property type="project" value="InterPro"/>
</dbReference>